<keyword evidence="3" id="KW-1185">Reference proteome</keyword>
<feature type="chain" id="PRO_5043130173" evidence="1">
    <location>
        <begin position="17"/>
        <end position="139"/>
    </location>
</feature>
<evidence type="ECO:0000313" key="2">
    <source>
        <dbReference type="EMBL" id="VDM56883.1"/>
    </source>
</evidence>
<sequence>MRRVLLLLVRSSPLRAQLRQGPDPDASQNSPLFDGVIEPCTALLDVVAQLDPEVDQLVCNGPEPVRQYLIPQLVREELDIPQILLRYYDLSKVSPFESASDEFDLEARQMTSRLETLSEGVFFSRFSTFFIFHHYFMVI</sequence>
<protein>
    <submittedName>
        <fullName evidence="4">Secreted protein</fullName>
    </submittedName>
</protein>
<evidence type="ECO:0000313" key="3">
    <source>
        <dbReference type="Proteomes" id="UP000267027"/>
    </source>
</evidence>
<gene>
    <name evidence="2" type="ORF">ACOC_LOCUS5298</name>
</gene>
<proteinExistence type="predicted"/>
<evidence type="ECO:0000256" key="1">
    <source>
        <dbReference type="SAM" id="SignalP"/>
    </source>
</evidence>
<organism evidence="4">
    <name type="scientific">Angiostrongylus costaricensis</name>
    <name type="common">Nematode worm</name>
    <dbReference type="NCBI Taxonomy" id="334426"/>
    <lineage>
        <taxon>Eukaryota</taxon>
        <taxon>Metazoa</taxon>
        <taxon>Ecdysozoa</taxon>
        <taxon>Nematoda</taxon>
        <taxon>Chromadorea</taxon>
        <taxon>Rhabditida</taxon>
        <taxon>Rhabditina</taxon>
        <taxon>Rhabditomorpha</taxon>
        <taxon>Strongyloidea</taxon>
        <taxon>Metastrongylidae</taxon>
        <taxon>Angiostrongylus</taxon>
    </lineage>
</organism>
<feature type="signal peptide" evidence="1">
    <location>
        <begin position="1"/>
        <end position="16"/>
    </location>
</feature>
<accession>A0A0R3PKW0</accession>
<dbReference type="Proteomes" id="UP000267027">
    <property type="component" value="Unassembled WGS sequence"/>
</dbReference>
<dbReference type="OMA" id="VCNGPEP"/>
<reference evidence="4" key="1">
    <citation type="submission" date="2017-02" db="UniProtKB">
        <authorList>
            <consortium name="WormBaseParasite"/>
        </authorList>
    </citation>
    <scope>IDENTIFICATION</scope>
</reference>
<dbReference type="EMBL" id="UYYA01003862">
    <property type="protein sequence ID" value="VDM56883.1"/>
    <property type="molecule type" value="Genomic_DNA"/>
</dbReference>
<reference evidence="2 3" key="2">
    <citation type="submission" date="2018-11" db="EMBL/GenBank/DDBJ databases">
        <authorList>
            <consortium name="Pathogen Informatics"/>
        </authorList>
    </citation>
    <scope>NUCLEOTIDE SEQUENCE [LARGE SCALE GENOMIC DNA]</scope>
    <source>
        <strain evidence="2 3">Costa Rica</strain>
    </source>
</reference>
<keyword evidence="1" id="KW-0732">Signal</keyword>
<name>A0A0R3PKW0_ANGCS</name>
<dbReference type="WBParaSite" id="ACOC_0000529701-mRNA-1">
    <property type="protein sequence ID" value="ACOC_0000529701-mRNA-1"/>
    <property type="gene ID" value="ACOC_0000529701"/>
</dbReference>
<evidence type="ECO:0000313" key="4">
    <source>
        <dbReference type="WBParaSite" id="ACOC_0000529701-mRNA-1"/>
    </source>
</evidence>
<dbReference type="OrthoDB" id="5855802at2759"/>
<dbReference type="AlphaFoldDB" id="A0A0R3PKW0"/>